<gene>
    <name evidence="1" type="ORF">ABS770_24005</name>
</gene>
<sequence length="72" mass="8157">GIQLTPAVRLMPNLQYVIGPDQTRFPLRPKPIPFQRSALCAGKEGRARISDAPARAWNHAPGRRLFSRLYLF</sequence>
<comment type="caution">
    <text evidence="1">The sequence shown here is derived from an EMBL/GenBank/DDBJ whole genome shotgun (WGS) entry which is preliminary data.</text>
</comment>
<accession>A0ABV1R931</accession>
<dbReference type="EMBL" id="JBELQD010000042">
    <property type="protein sequence ID" value="MER2291321.1"/>
    <property type="molecule type" value="Genomic_DNA"/>
</dbReference>
<dbReference type="RefSeq" id="WP_350389404.1">
    <property type="nucleotide sequence ID" value="NZ_JBELQD010000042.1"/>
</dbReference>
<evidence type="ECO:0000313" key="2">
    <source>
        <dbReference type="Proteomes" id="UP001432995"/>
    </source>
</evidence>
<feature type="non-terminal residue" evidence="1">
    <location>
        <position position="1"/>
    </location>
</feature>
<organism evidence="1 2">
    <name type="scientific">Methylobacterium brachiatum</name>
    <dbReference type="NCBI Taxonomy" id="269660"/>
    <lineage>
        <taxon>Bacteria</taxon>
        <taxon>Pseudomonadati</taxon>
        <taxon>Pseudomonadota</taxon>
        <taxon>Alphaproteobacteria</taxon>
        <taxon>Hyphomicrobiales</taxon>
        <taxon>Methylobacteriaceae</taxon>
        <taxon>Methylobacterium</taxon>
    </lineage>
</organism>
<evidence type="ECO:0000313" key="1">
    <source>
        <dbReference type="EMBL" id="MER2291321.1"/>
    </source>
</evidence>
<reference evidence="1" key="1">
    <citation type="submission" date="2024-06" db="EMBL/GenBank/DDBJ databases">
        <authorList>
            <person name="Campbell A.G."/>
        </authorList>
    </citation>
    <scope>NUCLEOTIDE SEQUENCE</scope>
    <source>
        <strain evidence="1">EM17</strain>
    </source>
</reference>
<name>A0ABV1R931_9HYPH</name>
<protein>
    <submittedName>
        <fullName evidence="1">Uncharacterized protein</fullName>
    </submittedName>
</protein>
<keyword evidence="2" id="KW-1185">Reference proteome</keyword>
<dbReference type="Proteomes" id="UP001432995">
    <property type="component" value="Unassembled WGS sequence"/>
</dbReference>
<proteinExistence type="predicted"/>